<keyword evidence="1" id="KW-0472">Membrane</keyword>
<proteinExistence type="predicted"/>
<name>A0ABW2MRT8_9FLAO</name>
<evidence type="ECO:0000256" key="1">
    <source>
        <dbReference type="SAM" id="Phobius"/>
    </source>
</evidence>
<sequence length="217" mass="25419">MQLIERHTESLDWLTLLFVGCIVVYGLTKYLFPRRFQEFIALPLSNKYFLVQGRNEEIQHPFNMLLFVTQIISFSVFIYLVTKTAIPDEIATNKWIFVQIISGYTFFILTKYFVEKIIGTVFSMDSLINRYLYQKLSYRNLIAILVLVANLFFVYVFAPSLTLLLIFAVLLLVLNCIALFYSYKTNGKLILGNFFYFILYLCALEISPYIIIYKALT</sequence>
<reference evidence="3" key="1">
    <citation type="journal article" date="2019" name="Int. J. Syst. Evol. Microbiol.">
        <title>The Global Catalogue of Microorganisms (GCM) 10K type strain sequencing project: providing services to taxonomists for standard genome sequencing and annotation.</title>
        <authorList>
            <consortium name="The Broad Institute Genomics Platform"/>
            <consortium name="The Broad Institute Genome Sequencing Center for Infectious Disease"/>
            <person name="Wu L."/>
            <person name="Ma J."/>
        </authorList>
    </citation>
    <scope>NUCLEOTIDE SEQUENCE [LARGE SCALE GENOMIC DNA]</scope>
    <source>
        <strain evidence="3">CGMCC 1.16306</strain>
    </source>
</reference>
<dbReference type="EMBL" id="JBHTBN010000001">
    <property type="protein sequence ID" value="MFC7356426.1"/>
    <property type="molecule type" value="Genomic_DNA"/>
</dbReference>
<dbReference type="RefSeq" id="WP_380216157.1">
    <property type="nucleotide sequence ID" value="NZ_JBHTBN010000001.1"/>
</dbReference>
<comment type="caution">
    <text evidence="2">The sequence shown here is derived from an EMBL/GenBank/DDBJ whole genome shotgun (WGS) entry which is preliminary data.</text>
</comment>
<feature type="transmembrane region" description="Helical" evidence="1">
    <location>
        <begin position="140"/>
        <end position="158"/>
    </location>
</feature>
<feature type="transmembrane region" description="Helical" evidence="1">
    <location>
        <begin position="94"/>
        <end position="114"/>
    </location>
</feature>
<feature type="transmembrane region" description="Helical" evidence="1">
    <location>
        <begin position="164"/>
        <end position="182"/>
    </location>
</feature>
<feature type="transmembrane region" description="Helical" evidence="1">
    <location>
        <begin position="62"/>
        <end position="82"/>
    </location>
</feature>
<keyword evidence="1" id="KW-0812">Transmembrane</keyword>
<accession>A0ABW2MRT8</accession>
<gene>
    <name evidence="2" type="ORF">ACFQO1_01895</name>
</gene>
<keyword evidence="3" id="KW-1185">Reference proteome</keyword>
<feature type="transmembrane region" description="Helical" evidence="1">
    <location>
        <begin position="194"/>
        <end position="216"/>
    </location>
</feature>
<evidence type="ECO:0000313" key="3">
    <source>
        <dbReference type="Proteomes" id="UP001596415"/>
    </source>
</evidence>
<dbReference type="Pfam" id="PF14093">
    <property type="entry name" value="DUF4271"/>
    <property type="match status" value="1"/>
</dbReference>
<protein>
    <submittedName>
        <fullName evidence="2">DUF4271 domain-containing protein</fullName>
    </submittedName>
</protein>
<organism evidence="2 3">
    <name type="scientific">Jejudonia soesokkakensis</name>
    <dbReference type="NCBI Taxonomy" id="1323432"/>
    <lineage>
        <taxon>Bacteria</taxon>
        <taxon>Pseudomonadati</taxon>
        <taxon>Bacteroidota</taxon>
        <taxon>Flavobacteriia</taxon>
        <taxon>Flavobacteriales</taxon>
        <taxon>Flavobacteriaceae</taxon>
        <taxon>Jejudonia</taxon>
    </lineage>
</organism>
<dbReference type="Proteomes" id="UP001596415">
    <property type="component" value="Unassembled WGS sequence"/>
</dbReference>
<evidence type="ECO:0000313" key="2">
    <source>
        <dbReference type="EMBL" id="MFC7356426.1"/>
    </source>
</evidence>
<keyword evidence="1" id="KW-1133">Transmembrane helix</keyword>
<dbReference type="InterPro" id="IPR025367">
    <property type="entry name" value="DUF4271"/>
</dbReference>
<feature type="transmembrane region" description="Helical" evidence="1">
    <location>
        <begin position="13"/>
        <end position="32"/>
    </location>
</feature>